<evidence type="ECO:0000256" key="4">
    <source>
        <dbReference type="ARBA" id="ARBA00023128"/>
    </source>
</evidence>
<reference evidence="9" key="1">
    <citation type="journal article" date="2014" name="Nucleic Acids Res.">
        <title>Widespread occurrence of organelle genome-encoded 5S rRNAs including permuted molecules.</title>
        <authorList>
            <person name="Valach M."/>
            <person name="Burger G."/>
            <person name="Gray M.W."/>
            <person name="Lang B.F."/>
        </authorList>
    </citation>
    <scope>NUCLEOTIDE SEQUENCE</scope>
    <source>
        <strain evidence="9">ATCC 50062</strain>
    </source>
</reference>
<evidence type="ECO:0000256" key="7">
    <source>
        <dbReference type="SAM" id="Phobius"/>
    </source>
</evidence>
<dbReference type="EMBL" id="KP165389">
    <property type="protein sequence ID" value="AJF36641.1"/>
    <property type="molecule type" value="Genomic_DNA"/>
</dbReference>
<evidence type="ECO:0000256" key="6">
    <source>
        <dbReference type="ARBA" id="ARBA00023310"/>
    </source>
</evidence>
<dbReference type="RefSeq" id="YP_009121401.1">
    <property type="nucleotide sequence ID" value="NC_026452.1"/>
</dbReference>
<keyword evidence="3 7" id="KW-1133">Transmembrane helix</keyword>
<evidence type="ECO:0000256" key="2">
    <source>
        <dbReference type="ARBA" id="ARBA00022692"/>
    </source>
</evidence>
<dbReference type="GO" id="GO:0006754">
    <property type="term" value="P:ATP biosynthetic process"/>
    <property type="evidence" value="ECO:0007669"/>
    <property type="project" value="UniProtKB-KW"/>
</dbReference>
<dbReference type="GO" id="GO:0016787">
    <property type="term" value="F:hydrolase activity"/>
    <property type="evidence" value="ECO:0007669"/>
    <property type="project" value="UniProtKB-KW"/>
</dbReference>
<organism evidence="9">
    <name type="scientific">Thecamonas trahens</name>
    <name type="common">Flagellate</name>
    <name type="synonym">Amastigomonas trahens</name>
    <dbReference type="NCBI Taxonomy" id="529818"/>
    <lineage>
        <taxon>Eukaryota</taxon>
        <taxon>Apusozoa</taxon>
        <taxon>Apusomonadida</taxon>
        <taxon>Apusomonadidae</taxon>
        <taxon>Thecamonas</taxon>
    </lineage>
</organism>
<feature type="domain" description="ATP synthase YMF19-like N-terminal" evidence="8">
    <location>
        <begin position="2"/>
        <end position="76"/>
    </location>
</feature>
<comment type="subcellular location">
    <subcellularLocation>
        <location evidence="1">Mitochondrion membrane</location>
    </subcellularLocation>
</comment>
<keyword evidence="9" id="KW-0378">Hydrolase</keyword>
<dbReference type="AlphaFoldDB" id="A0A0B5GSG0"/>
<evidence type="ECO:0000256" key="1">
    <source>
        <dbReference type="ARBA" id="ARBA00004325"/>
    </source>
</evidence>
<dbReference type="GO" id="GO:0031966">
    <property type="term" value="C:mitochondrial membrane"/>
    <property type="evidence" value="ECO:0007669"/>
    <property type="project" value="UniProtKB-SubCell"/>
</dbReference>
<name>A0A0B5GSG0_THETB</name>
<evidence type="ECO:0000256" key="5">
    <source>
        <dbReference type="ARBA" id="ARBA00023136"/>
    </source>
</evidence>
<proteinExistence type="predicted"/>
<sequence length="136" mass="15907">MPQLDKLTFIPQLFWLIILFLSLYIVVVEVILPRINTIFQIRALKGLLHNVRTVALEKEKENNTVYTTLFSKLFENNTVFGEYLNRFKALTAKSYGNDYYNALKSLRVESASKLENSFYSMKVKHNIVKNLLNKKI</sequence>
<dbReference type="Pfam" id="PF02326">
    <property type="entry name" value="YMF19"/>
    <property type="match status" value="1"/>
</dbReference>
<protein>
    <submittedName>
        <fullName evidence="9">ATP synthase F0 subunit 8</fullName>
        <ecNumber evidence="9">3.6.3.14</ecNumber>
    </submittedName>
</protein>
<feature type="transmembrane region" description="Helical" evidence="7">
    <location>
        <begin position="12"/>
        <end position="32"/>
    </location>
</feature>
<keyword evidence="2 7" id="KW-0812">Transmembrane</keyword>
<evidence type="ECO:0000256" key="3">
    <source>
        <dbReference type="ARBA" id="ARBA00022989"/>
    </source>
</evidence>
<dbReference type="EC" id="3.6.3.14" evidence="9"/>
<dbReference type="InterPro" id="IPR003319">
    <property type="entry name" value="YMF19-like_N"/>
</dbReference>
<accession>A0A0B5GSG0</accession>
<dbReference type="GeneID" id="23454369"/>
<gene>
    <name evidence="9" type="primary">atp8</name>
</gene>
<evidence type="ECO:0000313" key="9">
    <source>
        <dbReference type="EMBL" id="AJF36641.1"/>
    </source>
</evidence>
<keyword evidence="6" id="KW-0066">ATP synthesis</keyword>
<keyword evidence="5 7" id="KW-0472">Membrane</keyword>
<keyword evidence="4 9" id="KW-0496">Mitochondrion</keyword>
<evidence type="ECO:0000259" key="8">
    <source>
        <dbReference type="Pfam" id="PF02326"/>
    </source>
</evidence>
<geneLocation type="mitochondrion" evidence="9"/>